<sequence length="262" mass="27820">MSVSHPALDTPQAEFVLRAAEQAASGAVAFAAYFPGHPFTVFLDYVNFGVSYDAGADGSPVSLGMSDWLDAFCLAVLTGTVEGHREAFYHARNPQEEARFPVDALADGLMAYVLGDLGDDDADYPPTEAQVLGAIDGGLARIRAFGAELGRDVGGRPDYLALLALRALAAGDREAFDAALSQLLLTYRSFGEVSTHPSSLLPLPPLALAALAYRRRGWTPAEESDYLPRAVVTGRKTSDPASRADMVAALRSGAELFERPGE</sequence>
<dbReference type="InterPro" id="IPR029074">
    <property type="entry name" value="Imm49"/>
</dbReference>
<protein>
    <submittedName>
        <fullName evidence="1">Immunity 49 family protein</fullName>
    </submittedName>
</protein>
<dbReference type="RefSeq" id="WP_265547289.1">
    <property type="nucleotide sequence ID" value="NZ_CP098740.1"/>
</dbReference>
<gene>
    <name evidence="1" type="ORF">NEH16_20770</name>
</gene>
<dbReference type="Pfam" id="PF15575">
    <property type="entry name" value="Imm49"/>
    <property type="match status" value="1"/>
</dbReference>
<proteinExistence type="predicted"/>
<reference evidence="1" key="1">
    <citation type="journal article" date="2022" name="Front. Microbiol.">
        <title>Mirubactin C rescues the lethal effect of cell wall biosynthesis mutations in Bacillus subtilis.</title>
        <authorList>
            <person name="Kepplinger B."/>
            <person name="Wen X."/>
            <person name="Tyler A.R."/>
            <person name="Kim B.Y."/>
            <person name="Brown J."/>
            <person name="Banks P."/>
            <person name="Dashti Y."/>
            <person name="Mackenzie E.S."/>
            <person name="Wills C."/>
            <person name="Kawai Y."/>
            <person name="Waldron K.J."/>
            <person name="Allenby N.E.E."/>
            <person name="Wu L.J."/>
            <person name="Hall M.J."/>
            <person name="Errington J."/>
        </authorList>
    </citation>
    <scope>NUCLEOTIDE SEQUENCE</scope>
    <source>
        <strain evidence="1">MDA8-470</strain>
    </source>
</reference>
<evidence type="ECO:0000313" key="1">
    <source>
        <dbReference type="EMBL" id="UZK58584.1"/>
    </source>
</evidence>
<name>A0ABY6Q2P6_9ACTN</name>
<organism evidence="1 2">
    <name type="scientific">Streptomyces drozdowiczii</name>
    <dbReference type="NCBI Taxonomy" id="202862"/>
    <lineage>
        <taxon>Bacteria</taxon>
        <taxon>Bacillati</taxon>
        <taxon>Actinomycetota</taxon>
        <taxon>Actinomycetes</taxon>
        <taxon>Kitasatosporales</taxon>
        <taxon>Streptomycetaceae</taxon>
        <taxon>Streptomyces</taxon>
    </lineage>
</organism>
<dbReference type="EMBL" id="CP098740">
    <property type="protein sequence ID" value="UZK58584.1"/>
    <property type="molecule type" value="Genomic_DNA"/>
</dbReference>
<dbReference type="Proteomes" id="UP001164963">
    <property type="component" value="Chromosome"/>
</dbReference>
<evidence type="ECO:0000313" key="2">
    <source>
        <dbReference type="Proteomes" id="UP001164963"/>
    </source>
</evidence>
<accession>A0ABY6Q2P6</accession>
<keyword evidence="2" id="KW-1185">Reference proteome</keyword>